<feature type="transmembrane region" description="Helical" evidence="1">
    <location>
        <begin position="76"/>
        <end position="101"/>
    </location>
</feature>
<dbReference type="Proteomes" id="UP001589783">
    <property type="component" value="Unassembled WGS sequence"/>
</dbReference>
<name>A0ABV6HCK0_9ACTN</name>
<dbReference type="InterPro" id="IPR019662">
    <property type="entry name" value="DUF2516"/>
</dbReference>
<feature type="transmembrane region" description="Helical" evidence="1">
    <location>
        <begin position="49"/>
        <end position="70"/>
    </location>
</feature>
<keyword evidence="1" id="KW-0812">Transmembrane</keyword>
<proteinExistence type="predicted"/>
<dbReference type="EMBL" id="JBHLWV010000056">
    <property type="protein sequence ID" value="MFC0316625.1"/>
    <property type="molecule type" value="Genomic_DNA"/>
</dbReference>
<keyword evidence="1" id="KW-0472">Membrane</keyword>
<evidence type="ECO:0000313" key="3">
    <source>
        <dbReference type="Proteomes" id="UP001589783"/>
    </source>
</evidence>
<feature type="transmembrane region" description="Helical" evidence="1">
    <location>
        <begin position="6"/>
        <end position="29"/>
    </location>
</feature>
<sequence length="120" mass="12703">MGWIVNLIIFVLMLALTGLTLVGAVAGLVHAVVTRPDAYPAIDTKSKGFWVAIMAVCAAVAALFGVLRVLTLPIMAAGAVLTSFAGLFLLASMVGTSVYLVDIRPRIDEIQGRSWFRKAA</sequence>
<protein>
    <submittedName>
        <fullName evidence="2">DUF2516 family protein</fullName>
    </submittedName>
</protein>
<accession>A0ABV6HCK0</accession>
<keyword evidence="1" id="KW-1133">Transmembrane helix</keyword>
<keyword evidence="3" id="KW-1185">Reference proteome</keyword>
<organism evidence="2 3">
    <name type="scientific">Gordonia phosphorivorans</name>
    <dbReference type="NCBI Taxonomy" id="1056982"/>
    <lineage>
        <taxon>Bacteria</taxon>
        <taxon>Bacillati</taxon>
        <taxon>Actinomycetota</taxon>
        <taxon>Actinomycetes</taxon>
        <taxon>Mycobacteriales</taxon>
        <taxon>Gordoniaceae</taxon>
        <taxon>Gordonia</taxon>
    </lineage>
</organism>
<dbReference type="RefSeq" id="WP_382366487.1">
    <property type="nucleotide sequence ID" value="NZ_JBHLWV010000056.1"/>
</dbReference>
<gene>
    <name evidence="2" type="ORF">ACFFJD_17415</name>
</gene>
<evidence type="ECO:0000256" key="1">
    <source>
        <dbReference type="SAM" id="Phobius"/>
    </source>
</evidence>
<comment type="caution">
    <text evidence="2">The sequence shown here is derived from an EMBL/GenBank/DDBJ whole genome shotgun (WGS) entry which is preliminary data.</text>
</comment>
<evidence type="ECO:0000313" key="2">
    <source>
        <dbReference type="EMBL" id="MFC0316625.1"/>
    </source>
</evidence>
<dbReference type="Pfam" id="PF10724">
    <property type="entry name" value="DUF2516"/>
    <property type="match status" value="1"/>
</dbReference>
<reference evidence="2 3" key="1">
    <citation type="submission" date="2024-09" db="EMBL/GenBank/DDBJ databases">
        <authorList>
            <person name="Sun Q."/>
            <person name="Mori K."/>
        </authorList>
    </citation>
    <scope>NUCLEOTIDE SEQUENCE [LARGE SCALE GENOMIC DNA]</scope>
    <source>
        <strain evidence="2 3">CCM 7957</strain>
    </source>
</reference>